<evidence type="ECO:0000259" key="8">
    <source>
        <dbReference type="Pfam" id="PF03798"/>
    </source>
</evidence>
<dbReference type="GO" id="GO:0006616">
    <property type="term" value="P:SRP-dependent cotranslational protein targeting to membrane, translocation"/>
    <property type="evidence" value="ECO:0007669"/>
    <property type="project" value="InterPro"/>
</dbReference>
<feature type="non-terminal residue" evidence="9">
    <location>
        <position position="1"/>
    </location>
</feature>
<comment type="similarity">
    <text evidence="2">Belongs to the TRAM family.</text>
</comment>
<evidence type="ECO:0000256" key="5">
    <source>
        <dbReference type="ARBA" id="ARBA00022927"/>
    </source>
</evidence>
<keyword evidence="3" id="KW-0813">Transport</keyword>
<comment type="subcellular location">
    <subcellularLocation>
        <location evidence="1">Membrane</location>
        <topology evidence="1">Multi-pass membrane protein</topology>
    </subcellularLocation>
</comment>
<evidence type="ECO:0000256" key="1">
    <source>
        <dbReference type="ARBA" id="ARBA00004141"/>
    </source>
</evidence>
<dbReference type="InterPro" id="IPR016447">
    <property type="entry name" value="Translocation_assoc_membrane"/>
</dbReference>
<dbReference type="Pfam" id="PF03798">
    <property type="entry name" value="TRAM_LAG1_CLN8"/>
    <property type="match status" value="1"/>
</dbReference>
<evidence type="ECO:0000256" key="2">
    <source>
        <dbReference type="ARBA" id="ARBA00005999"/>
    </source>
</evidence>
<evidence type="ECO:0000256" key="4">
    <source>
        <dbReference type="ARBA" id="ARBA00022692"/>
    </source>
</evidence>
<dbReference type="AlphaFoldDB" id="A7T828"/>
<keyword evidence="4" id="KW-0812">Transmembrane</keyword>
<sequence length="119" mass="13834">AGQIMYCQSSDDPSATYLTTVVPNEHPEAIPSPPSTDNGHRITNNMVCARPVEADQNHSPRQIIQKTPFMLKFYFILQISHWVHCLPELYFMKAKKDEIFPKVQLYIEYLLFIWAAYML</sequence>
<dbReference type="InParanoid" id="A7T828"/>
<evidence type="ECO:0000256" key="3">
    <source>
        <dbReference type="ARBA" id="ARBA00022448"/>
    </source>
</evidence>
<proteinExistence type="inferred from homology"/>
<gene>
    <name evidence="9" type="ORF">NEMVEDRAFT_v1g223617</name>
</gene>
<dbReference type="Proteomes" id="UP000001593">
    <property type="component" value="Unassembled WGS sequence"/>
</dbReference>
<protein>
    <recommendedName>
        <fullName evidence="8">TLC domain-containing protein</fullName>
    </recommendedName>
</protein>
<dbReference type="STRING" id="45351.A7T828"/>
<dbReference type="PANTHER" id="PTHR12371">
    <property type="entry name" value="TRANSLOCATION ASSOCIATED MEMBRANE PROTEIN"/>
    <property type="match status" value="1"/>
</dbReference>
<feature type="non-terminal residue" evidence="9">
    <location>
        <position position="119"/>
    </location>
</feature>
<dbReference type="InterPro" id="IPR006634">
    <property type="entry name" value="TLC-dom"/>
</dbReference>
<reference evidence="9 10" key="1">
    <citation type="journal article" date="2007" name="Science">
        <title>Sea anemone genome reveals ancestral eumetazoan gene repertoire and genomic organization.</title>
        <authorList>
            <person name="Putnam N.H."/>
            <person name="Srivastava M."/>
            <person name="Hellsten U."/>
            <person name="Dirks B."/>
            <person name="Chapman J."/>
            <person name="Salamov A."/>
            <person name="Terry A."/>
            <person name="Shapiro H."/>
            <person name="Lindquist E."/>
            <person name="Kapitonov V.V."/>
            <person name="Jurka J."/>
            <person name="Genikhovich G."/>
            <person name="Grigoriev I.V."/>
            <person name="Lucas S.M."/>
            <person name="Steele R.E."/>
            <person name="Finnerty J.R."/>
            <person name="Technau U."/>
            <person name="Martindale M.Q."/>
            <person name="Rokhsar D.S."/>
        </authorList>
    </citation>
    <scope>NUCLEOTIDE SEQUENCE [LARGE SCALE GENOMIC DNA]</scope>
    <source>
        <strain evidence="10">CH2 X CH6</strain>
    </source>
</reference>
<dbReference type="HOGENOM" id="CLU_2067301_0_0_1"/>
<feature type="domain" description="TLC" evidence="8">
    <location>
        <begin position="55"/>
        <end position="118"/>
    </location>
</feature>
<evidence type="ECO:0000256" key="7">
    <source>
        <dbReference type="ARBA" id="ARBA00023136"/>
    </source>
</evidence>
<name>A7T828_NEMVE</name>
<evidence type="ECO:0000313" key="10">
    <source>
        <dbReference type="Proteomes" id="UP000001593"/>
    </source>
</evidence>
<keyword evidence="7" id="KW-0472">Membrane</keyword>
<dbReference type="PANTHER" id="PTHR12371:SF11">
    <property type="entry name" value="TRANSLOCATING CHAIN-ASSOCIATED MEMBRANE PROTEIN"/>
    <property type="match status" value="1"/>
</dbReference>
<organism evidence="9 10">
    <name type="scientific">Nematostella vectensis</name>
    <name type="common">Starlet sea anemone</name>
    <dbReference type="NCBI Taxonomy" id="45351"/>
    <lineage>
        <taxon>Eukaryota</taxon>
        <taxon>Metazoa</taxon>
        <taxon>Cnidaria</taxon>
        <taxon>Anthozoa</taxon>
        <taxon>Hexacorallia</taxon>
        <taxon>Actiniaria</taxon>
        <taxon>Edwardsiidae</taxon>
        <taxon>Nematostella</taxon>
    </lineage>
</organism>
<accession>A7T828</accession>
<dbReference type="EMBL" id="DS472443">
    <property type="protein sequence ID" value="EDO27868.1"/>
    <property type="molecule type" value="Genomic_DNA"/>
</dbReference>
<dbReference type="GO" id="GO:0016020">
    <property type="term" value="C:membrane"/>
    <property type="evidence" value="ECO:0007669"/>
    <property type="project" value="UniProtKB-SubCell"/>
</dbReference>
<keyword evidence="6" id="KW-1133">Transmembrane helix</keyword>
<evidence type="ECO:0000256" key="6">
    <source>
        <dbReference type="ARBA" id="ARBA00022989"/>
    </source>
</evidence>
<keyword evidence="5" id="KW-0653">Protein transport</keyword>
<keyword evidence="10" id="KW-1185">Reference proteome</keyword>
<evidence type="ECO:0000313" key="9">
    <source>
        <dbReference type="EMBL" id="EDO27868.1"/>
    </source>
</evidence>